<dbReference type="Proteomes" id="UP000187261">
    <property type="component" value="Unassembled WGS sequence"/>
</dbReference>
<protein>
    <submittedName>
        <fullName evidence="1">Uncharacterized protein</fullName>
    </submittedName>
</protein>
<evidence type="ECO:0000313" key="1">
    <source>
        <dbReference type="EMBL" id="SIT96817.1"/>
    </source>
</evidence>
<name>A0A1U7PVT6_9FLAO</name>
<accession>A0A1U7PVT6</accession>
<organism evidence="1 2">
    <name type="scientific">Epilithonimonas bovis DSM 19482</name>
    <dbReference type="NCBI Taxonomy" id="1121284"/>
    <lineage>
        <taxon>Bacteria</taxon>
        <taxon>Pseudomonadati</taxon>
        <taxon>Bacteroidota</taxon>
        <taxon>Flavobacteriia</taxon>
        <taxon>Flavobacteriales</taxon>
        <taxon>Weeksellaceae</taxon>
        <taxon>Chryseobacterium group</taxon>
        <taxon>Epilithonimonas</taxon>
    </lineage>
</organism>
<sequence>MKISYSNYPVLKLLTQERINDFQCFEEDWLLWDFNPDLYKKAVENFNSNLPFFKKGTILISDAFNNACLEHFEKLMDLYVHIIKEKIDDIKIQGTYIIDGKFYMVNIDSSNMTYNTNNLSASIFGLNKHGALLNFYITGNGNFTSDEGLNWFSKDYGFSSEVRDQMTKTVLAQIISLYMFERYAEVETKLYAAKSKSSNIKCLYNNQTDISIKRLDSKWFTNIVRSEGFKVNGHFRLQPFGEGKKVRKLIWINEFQKKGYHSTAKILKQNHE</sequence>
<dbReference type="STRING" id="1121284.SAMN05660493_01512"/>
<reference evidence="2" key="1">
    <citation type="submission" date="2016-10" db="EMBL/GenBank/DDBJ databases">
        <authorList>
            <person name="Varghese N."/>
            <person name="Submissions S."/>
        </authorList>
    </citation>
    <scope>NUCLEOTIDE SEQUENCE [LARGE SCALE GENOMIC DNA]</scope>
    <source>
        <strain evidence="2">DSM 19482</strain>
    </source>
</reference>
<keyword evidence="2" id="KW-1185">Reference proteome</keyword>
<dbReference type="EMBL" id="FTPU01000013">
    <property type="protein sequence ID" value="SIT96817.1"/>
    <property type="molecule type" value="Genomic_DNA"/>
</dbReference>
<dbReference type="OrthoDB" id="1092387at2"/>
<proteinExistence type="predicted"/>
<gene>
    <name evidence="1" type="ORF">SAMN05660493_01512</name>
</gene>
<evidence type="ECO:0000313" key="2">
    <source>
        <dbReference type="Proteomes" id="UP000187261"/>
    </source>
</evidence>
<dbReference type="RefSeq" id="WP_076783018.1">
    <property type="nucleotide sequence ID" value="NZ_FTPU01000013.1"/>
</dbReference>
<dbReference type="AlphaFoldDB" id="A0A1U7PVT6"/>